<evidence type="ECO:0000313" key="7">
    <source>
        <dbReference type="EMBL" id="CUR34614.1"/>
    </source>
</evidence>
<dbReference type="GO" id="GO:0016020">
    <property type="term" value="C:membrane"/>
    <property type="evidence" value="ECO:0007669"/>
    <property type="project" value="UniProtKB-SubCell"/>
</dbReference>
<comment type="subcellular location">
    <subcellularLocation>
        <location evidence="1">Membrane</location>
    </subcellularLocation>
</comment>
<keyword evidence="4 5" id="KW-0472">Membrane</keyword>
<dbReference type="Pfam" id="PF04116">
    <property type="entry name" value="FA_hydroxylase"/>
    <property type="match status" value="1"/>
</dbReference>
<evidence type="ECO:0000256" key="3">
    <source>
        <dbReference type="ARBA" id="ARBA00022989"/>
    </source>
</evidence>
<sequence>MLILELLKGLLILGLIFIPLEQLFYLHRQRIFRPGWLTDLTYFFIGHFVGKVGLSLSLGIGTILVTPLLHLKWQETISAQPIVFQLIEAIVIADLGYYFAHRLLHTVPELWKFHAVHHSIESIDWLATVRVHPVDQIFTKFFQVIPLVILGFSAETWGIYALFSVVVAFYIHANIRLKIAGLKWIIATPQFHHWHHIQEAEMETRNLAAQLPLIDWLFGTLYFSPSKIPNSYGIKQSIPRGYLGQLIYPFRRYDYES</sequence>
<dbReference type="EMBL" id="CZDF01000172">
    <property type="protein sequence ID" value="CUR34614.1"/>
    <property type="molecule type" value="Genomic_DNA"/>
</dbReference>
<name>A0A1J1LQW4_9CYAN</name>
<dbReference type="Proteomes" id="UP000184315">
    <property type="component" value="Unassembled WGS sequence"/>
</dbReference>
<feature type="transmembrane region" description="Helical" evidence="5">
    <location>
        <begin position="7"/>
        <end position="25"/>
    </location>
</feature>
<keyword evidence="2 5" id="KW-0812">Transmembrane</keyword>
<gene>
    <name evidence="7" type="ORF">PL9214650053</name>
</gene>
<feature type="transmembrane region" description="Helical" evidence="5">
    <location>
        <begin position="157"/>
        <end position="175"/>
    </location>
</feature>
<evidence type="ECO:0000256" key="2">
    <source>
        <dbReference type="ARBA" id="ARBA00022692"/>
    </source>
</evidence>
<dbReference type="OrthoDB" id="9770329at2"/>
<evidence type="ECO:0000256" key="1">
    <source>
        <dbReference type="ARBA" id="ARBA00004370"/>
    </source>
</evidence>
<dbReference type="PANTHER" id="PTHR11863">
    <property type="entry name" value="STEROL DESATURASE"/>
    <property type="match status" value="1"/>
</dbReference>
<dbReference type="STRING" id="671072.PL9214650053"/>
<accession>A0A1J1LQW4</accession>
<feature type="transmembrane region" description="Helical" evidence="5">
    <location>
        <begin position="45"/>
        <end position="70"/>
    </location>
</feature>
<organism evidence="7 8">
    <name type="scientific">Planktothrix tepida PCC 9214</name>
    <dbReference type="NCBI Taxonomy" id="671072"/>
    <lineage>
        <taxon>Bacteria</taxon>
        <taxon>Bacillati</taxon>
        <taxon>Cyanobacteriota</taxon>
        <taxon>Cyanophyceae</taxon>
        <taxon>Oscillatoriophycideae</taxon>
        <taxon>Oscillatoriales</taxon>
        <taxon>Microcoleaceae</taxon>
        <taxon>Planktothrix</taxon>
    </lineage>
</organism>
<dbReference type="InterPro" id="IPR006694">
    <property type="entry name" value="Fatty_acid_hydroxylase"/>
</dbReference>
<dbReference type="GO" id="GO:0008610">
    <property type="term" value="P:lipid biosynthetic process"/>
    <property type="evidence" value="ECO:0007669"/>
    <property type="project" value="InterPro"/>
</dbReference>
<dbReference type="InterPro" id="IPR050307">
    <property type="entry name" value="Sterol_Desaturase_Related"/>
</dbReference>
<evidence type="ECO:0000313" key="8">
    <source>
        <dbReference type="Proteomes" id="UP000184315"/>
    </source>
</evidence>
<evidence type="ECO:0000256" key="4">
    <source>
        <dbReference type="ARBA" id="ARBA00023136"/>
    </source>
</evidence>
<protein>
    <submittedName>
        <fullName evidence="7">Sterol desaturase</fullName>
    </submittedName>
</protein>
<dbReference type="RefSeq" id="WP_072721301.1">
    <property type="nucleotide sequence ID" value="NZ_LN889813.1"/>
</dbReference>
<dbReference type="AlphaFoldDB" id="A0A1J1LQW4"/>
<keyword evidence="3 5" id="KW-1133">Transmembrane helix</keyword>
<dbReference type="GO" id="GO:0016491">
    <property type="term" value="F:oxidoreductase activity"/>
    <property type="evidence" value="ECO:0007669"/>
    <property type="project" value="InterPro"/>
</dbReference>
<dbReference type="GO" id="GO:0005506">
    <property type="term" value="F:iron ion binding"/>
    <property type="evidence" value="ECO:0007669"/>
    <property type="project" value="InterPro"/>
</dbReference>
<keyword evidence="8" id="KW-1185">Reference proteome</keyword>
<evidence type="ECO:0000259" key="6">
    <source>
        <dbReference type="Pfam" id="PF04116"/>
    </source>
</evidence>
<evidence type="ECO:0000256" key="5">
    <source>
        <dbReference type="SAM" id="Phobius"/>
    </source>
</evidence>
<proteinExistence type="predicted"/>
<feature type="domain" description="Fatty acid hydroxylase" evidence="6">
    <location>
        <begin position="89"/>
        <end position="220"/>
    </location>
</feature>
<reference evidence="8" key="1">
    <citation type="submission" date="2015-10" db="EMBL/GenBank/DDBJ databases">
        <authorList>
            <person name="Regsiter A."/>
            <person name="william w."/>
        </authorList>
    </citation>
    <scope>NUCLEOTIDE SEQUENCE [LARGE SCALE GENOMIC DNA]</scope>
</reference>